<gene>
    <name evidence="6" type="ORF">OQ273_20485</name>
</gene>
<comment type="similarity">
    <text evidence="1">Belongs to the LysR transcriptional regulatory family.</text>
</comment>
<organism evidence="6 7">
    <name type="scientific">Hoeflea prorocentri</name>
    <dbReference type="NCBI Taxonomy" id="1922333"/>
    <lineage>
        <taxon>Bacteria</taxon>
        <taxon>Pseudomonadati</taxon>
        <taxon>Pseudomonadota</taxon>
        <taxon>Alphaproteobacteria</taxon>
        <taxon>Hyphomicrobiales</taxon>
        <taxon>Rhizobiaceae</taxon>
        <taxon>Hoeflea</taxon>
    </lineage>
</organism>
<dbReference type="InterPro" id="IPR000847">
    <property type="entry name" value="LysR_HTH_N"/>
</dbReference>
<dbReference type="Gene3D" id="3.40.190.290">
    <property type="match status" value="1"/>
</dbReference>
<evidence type="ECO:0000256" key="4">
    <source>
        <dbReference type="ARBA" id="ARBA00023163"/>
    </source>
</evidence>
<reference evidence="6" key="1">
    <citation type="submission" date="2022-11" db="EMBL/GenBank/DDBJ databases">
        <title>Draft genome sequence of Hoeflea poritis E7-10 and Hoeflea prorocentri PM5-8, separated from scleractinian coral Porites lutea and marine dinoflagellate.</title>
        <authorList>
            <person name="Zhang G."/>
            <person name="Wei Q."/>
            <person name="Cai L."/>
        </authorList>
    </citation>
    <scope>NUCLEOTIDE SEQUENCE</scope>
    <source>
        <strain evidence="6">PM5-8</strain>
    </source>
</reference>
<dbReference type="InterPro" id="IPR036390">
    <property type="entry name" value="WH_DNA-bd_sf"/>
</dbReference>
<evidence type="ECO:0000313" key="7">
    <source>
        <dbReference type="Proteomes" id="UP001151234"/>
    </source>
</evidence>
<protein>
    <submittedName>
        <fullName evidence="6">LysR family transcriptional regulator</fullName>
    </submittedName>
</protein>
<dbReference type="Pfam" id="PF00126">
    <property type="entry name" value="HTH_1"/>
    <property type="match status" value="1"/>
</dbReference>
<keyword evidence="3" id="KW-0238">DNA-binding</keyword>
<comment type="caution">
    <text evidence="6">The sequence shown here is derived from an EMBL/GenBank/DDBJ whole genome shotgun (WGS) entry which is preliminary data.</text>
</comment>
<dbReference type="Proteomes" id="UP001151234">
    <property type="component" value="Unassembled WGS sequence"/>
</dbReference>
<dbReference type="GO" id="GO:0003700">
    <property type="term" value="F:DNA-binding transcription factor activity"/>
    <property type="evidence" value="ECO:0007669"/>
    <property type="project" value="InterPro"/>
</dbReference>
<evidence type="ECO:0000259" key="5">
    <source>
        <dbReference type="PROSITE" id="PS50931"/>
    </source>
</evidence>
<dbReference type="InterPro" id="IPR005119">
    <property type="entry name" value="LysR_subst-bd"/>
</dbReference>
<name>A0A9X3UKW8_9HYPH</name>
<keyword evidence="2" id="KW-0805">Transcription regulation</keyword>
<dbReference type="PANTHER" id="PTHR30537">
    <property type="entry name" value="HTH-TYPE TRANSCRIPTIONAL REGULATOR"/>
    <property type="match status" value="1"/>
</dbReference>
<evidence type="ECO:0000256" key="2">
    <source>
        <dbReference type="ARBA" id="ARBA00023015"/>
    </source>
</evidence>
<dbReference type="RefSeq" id="WP_267992778.1">
    <property type="nucleotide sequence ID" value="NZ_JAPJZI010000001.1"/>
</dbReference>
<dbReference type="PANTHER" id="PTHR30537:SF5">
    <property type="entry name" value="HTH-TYPE TRANSCRIPTIONAL ACTIVATOR TTDR-RELATED"/>
    <property type="match status" value="1"/>
</dbReference>
<accession>A0A9X3UKW8</accession>
<dbReference type="FunFam" id="1.10.10.10:FF:000001">
    <property type="entry name" value="LysR family transcriptional regulator"/>
    <property type="match status" value="1"/>
</dbReference>
<evidence type="ECO:0000256" key="3">
    <source>
        <dbReference type="ARBA" id="ARBA00023125"/>
    </source>
</evidence>
<dbReference type="InterPro" id="IPR036388">
    <property type="entry name" value="WH-like_DNA-bd_sf"/>
</dbReference>
<dbReference type="EMBL" id="JAPJZI010000001">
    <property type="protein sequence ID" value="MDA5400963.1"/>
    <property type="molecule type" value="Genomic_DNA"/>
</dbReference>
<proteinExistence type="inferred from homology"/>
<evidence type="ECO:0000256" key="1">
    <source>
        <dbReference type="ARBA" id="ARBA00009437"/>
    </source>
</evidence>
<dbReference type="SUPFAM" id="SSF46785">
    <property type="entry name" value="Winged helix' DNA-binding domain"/>
    <property type="match status" value="1"/>
</dbReference>
<dbReference type="InterPro" id="IPR058163">
    <property type="entry name" value="LysR-type_TF_proteobact-type"/>
</dbReference>
<dbReference type="AlphaFoldDB" id="A0A9X3UKW8"/>
<dbReference type="SUPFAM" id="SSF53850">
    <property type="entry name" value="Periplasmic binding protein-like II"/>
    <property type="match status" value="1"/>
</dbReference>
<sequence>MQRSQLSDVSIFVEVARLNGFRAAARNLKLQAASVSEAVQRFEDRLGVRLFERSTRSVALTAIGEQLFKRSLPAINDLEAAIRDLNDQREGVSGTLRLSAPYSAGAFFLDDLVARFAIRFPDVKVDLIYDDQKVDLIESRIDAAIRSQTLLEADTHAVPVGPNLKMVVVGSPGYLKQHGVPKNPEDVLGHDGICFAFGSSGRLAPWVFDGEDGTLSVMPTPRMTVNDLRSMVLYASQGLGLAYVYAEVAAPLVNAGDLIEVMADRLPSLPRYSLNYRSKKHMTRRLRAFIDMAKETSKGSDQ</sequence>
<dbReference type="Pfam" id="PF03466">
    <property type="entry name" value="LysR_substrate"/>
    <property type="match status" value="1"/>
</dbReference>
<dbReference type="PROSITE" id="PS50931">
    <property type="entry name" value="HTH_LYSR"/>
    <property type="match status" value="1"/>
</dbReference>
<dbReference type="GO" id="GO:0003677">
    <property type="term" value="F:DNA binding"/>
    <property type="evidence" value="ECO:0007669"/>
    <property type="project" value="UniProtKB-KW"/>
</dbReference>
<keyword evidence="4" id="KW-0804">Transcription</keyword>
<evidence type="ECO:0000313" key="6">
    <source>
        <dbReference type="EMBL" id="MDA5400963.1"/>
    </source>
</evidence>
<keyword evidence="7" id="KW-1185">Reference proteome</keyword>
<dbReference type="Gene3D" id="1.10.10.10">
    <property type="entry name" value="Winged helix-like DNA-binding domain superfamily/Winged helix DNA-binding domain"/>
    <property type="match status" value="1"/>
</dbReference>
<feature type="domain" description="HTH lysR-type" evidence="5">
    <location>
        <begin position="6"/>
        <end position="61"/>
    </location>
</feature>